<dbReference type="PANTHER" id="PTHR13037:SF24">
    <property type="entry name" value="POLYCOMB PROTEIN PCL-RELATED"/>
    <property type="match status" value="1"/>
</dbReference>
<dbReference type="Gene3D" id="2.30.42.10">
    <property type="match status" value="1"/>
</dbReference>
<dbReference type="PANTHER" id="PTHR13037">
    <property type="entry name" value="FORMIN"/>
    <property type="match status" value="1"/>
</dbReference>
<accession>W7TER3</accession>
<comment type="caution">
    <text evidence="4">The sequence shown here is derived from an EMBL/GenBank/DDBJ whole genome shotgun (WGS) entry which is preliminary data.</text>
</comment>
<feature type="region of interest" description="Disordered" evidence="2">
    <location>
        <begin position="369"/>
        <end position="407"/>
    </location>
</feature>
<evidence type="ECO:0000256" key="2">
    <source>
        <dbReference type="SAM" id="MobiDB-lite"/>
    </source>
</evidence>
<feature type="region of interest" description="Disordered" evidence="2">
    <location>
        <begin position="620"/>
        <end position="641"/>
    </location>
</feature>
<evidence type="ECO:0000313" key="4">
    <source>
        <dbReference type="EMBL" id="EWM25485.1"/>
    </source>
</evidence>
<dbReference type="InterPro" id="IPR036034">
    <property type="entry name" value="PDZ_sf"/>
</dbReference>
<feature type="compositionally biased region" description="Low complexity" evidence="2">
    <location>
        <begin position="284"/>
        <end position="294"/>
    </location>
</feature>
<dbReference type="EMBL" id="AZIL01000932">
    <property type="protein sequence ID" value="EWM25485.1"/>
    <property type="molecule type" value="Genomic_DNA"/>
</dbReference>
<protein>
    <submittedName>
        <fullName evidence="4">PDZ domain protein</fullName>
    </submittedName>
</protein>
<feature type="compositionally biased region" description="Basic and acidic residues" evidence="2">
    <location>
        <begin position="396"/>
        <end position="407"/>
    </location>
</feature>
<proteinExistence type="predicted"/>
<keyword evidence="1" id="KW-0945">Host-virus interaction</keyword>
<evidence type="ECO:0000256" key="1">
    <source>
        <dbReference type="ARBA" id="ARBA00022581"/>
    </source>
</evidence>
<evidence type="ECO:0000313" key="5">
    <source>
        <dbReference type="Proteomes" id="UP000019335"/>
    </source>
</evidence>
<dbReference type="Proteomes" id="UP000019335">
    <property type="component" value="Chromosome 11"/>
</dbReference>
<gene>
    <name evidence="4" type="ORF">Naga_100236g1</name>
</gene>
<dbReference type="SMART" id="SM00228">
    <property type="entry name" value="PDZ"/>
    <property type="match status" value="1"/>
</dbReference>
<feature type="region of interest" description="Disordered" evidence="2">
    <location>
        <begin position="488"/>
        <end position="534"/>
    </location>
</feature>
<dbReference type="PROSITE" id="PS50106">
    <property type="entry name" value="PDZ"/>
    <property type="match status" value="1"/>
</dbReference>
<feature type="domain" description="PDZ" evidence="3">
    <location>
        <begin position="417"/>
        <end position="495"/>
    </location>
</feature>
<evidence type="ECO:0000259" key="3">
    <source>
        <dbReference type="PROSITE" id="PS50106"/>
    </source>
</evidence>
<dbReference type="CDD" id="cd00136">
    <property type="entry name" value="PDZ_canonical"/>
    <property type="match status" value="1"/>
</dbReference>
<organism evidence="4 5">
    <name type="scientific">Nannochloropsis gaditana</name>
    <dbReference type="NCBI Taxonomy" id="72520"/>
    <lineage>
        <taxon>Eukaryota</taxon>
        <taxon>Sar</taxon>
        <taxon>Stramenopiles</taxon>
        <taxon>Ochrophyta</taxon>
        <taxon>Eustigmatophyceae</taxon>
        <taxon>Eustigmatales</taxon>
        <taxon>Monodopsidaceae</taxon>
        <taxon>Nannochloropsis</taxon>
    </lineage>
</organism>
<dbReference type="SUPFAM" id="SSF50156">
    <property type="entry name" value="PDZ domain-like"/>
    <property type="match status" value="1"/>
</dbReference>
<feature type="region of interest" description="Disordered" evidence="2">
    <location>
        <begin position="284"/>
        <end position="328"/>
    </location>
</feature>
<dbReference type="AlphaFoldDB" id="W7TER3"/>
<reference evidence="4 5" key="1">
    <citation type="journal article" date="2014" name="Mol. Plant">
        <title>Chromosome Scale Genome Assembly and Transcriptome Profiling of Nannochloropsis gaditana in Nitrogen Depletion.</title>
        <authorList>
            <person name="Corteggiani Carpinelli E."/>
            <person name="Telatin A."/>
            <person name="Vitulo N."/>
            <person name="Forcato C."/>
            <person name="D'Angelo M."/>
            <person name="Schiavon R."/>
            <person name="Vezzi A."/>
            <person name="Giacometti G.M."/>
            <person name="Morosinotto T."/>
            <person name="Valle G."/>
        </authorList>
    </citation>
    <scope>NUCLEOTIDE SEQUENCE [LARGE SCALE GENOMIC DNA]</scope>
    <source>
        <strain evidence="4 5">B-31</strain>
    </source>
</reference>
<sequence>MALRLILTFLPFRQEHATDRWTMLSIHIVSSPQPLANSRACVISKMIDRLSYAIWSIRTLTKASQNFPTVLSPTGRLGMAPPGPSPSTAHQRPVCVKMGDLLHVTFLAAAGSPSPTSPEPSTLALCPPPAGPTPQPVCLTAASGAWLEDASAVCLHSVGTSLTRRDPDLNTLPERVKVGDVVTVSGAGGSNAWMLDGRSDQLCWGDTEKGKDRRQAFVIAPPPSTESLPEYVGVNEEEGEREDAGGALRVGDAFVLVPVGGEGLESRRLVARIPGYKDMLRSPASVLGSSSSPSHSHRGIDPAAPPPPAASLSSPSSPPPPSRPVAERSPVYELCLRCGEKEGMDVGSEPPPSYPLFVRIASRLPAGASLPPIPPADPGALGVALPHPPSPSANPRHGEEQGSREGADSVVSVLFQQGDLGLSLARTPSGRARVLRLQPHTQADRNGIRAGDVIIQLNEDWDLSKQVLDSESWAAMVQYIKTSPRPLRLTVARKRPTPSRPSPPQPFLSDPSEGTDEQAGARTASPCATPSPRPPGAALCLPACPPGLRADPTSALPSPARSSRKLLFRGPLRLWQEGRLWGGSWEERDAYLFSDAFVLAFPPSPPLLAAPSRLQLWRLTHPGPWPPASSGRRGGRRAGRR</sequence>
<keyword evidence="5" id="KW-1185">Reference proteome</keyword>
<name>W7TER3_9STRA</name>
<dbReference type="InterPro" id="IPR001478">
    <property type="entry name" value="PDZ"/>
</dbReference>